<feature type="region of interest" description="Disordered" evidence="1">
    <location>
        <begin position="59"/>
        <end position="100"/>
    </location>
</feature>
<keyword evidence="3" id="KW-0378">Hydrolase</keyword>
<sequence>MYLIAIAWLYVSLMAAAAEVIHPQGTILGAIFTFLLYGALPLSIVMYLLGTSARRRERHRLEQAEREALDADQAETLGTADTSPHEGHIENPKTPQGTGK</sequence>
<dbReference type="RefSeq" id="WP_173804968.1">
    <property type="nucleotide sequence ID" value="NZ_JABSNM010000006.1"/>
</dbReference>
<accession>A0ABX2G121</accession>
<organism evidence="3 4">
    <name type="scientific">Sphaerotilus uruguayifluvii</name>
    <dbReference type="NCBI Taxonomy" id="2735897"/>
    <lineage>
        <taxon>Bacteria</taxon>
        <taxon>Pseudomonadati</taxon>
        <taxon>Pseudomonadota</taxon>
        <taxon>Betaproteobacteria</taxon>
        <taxon>Burkholderiales</taxon>
        <taxon>Sphaerotilaceae</taxon>
        <taxon>Sphaerotilus</taxon>
    </lineage>
</organism>
<keyword evidence="3" id="KW-0645">Protease</keyword>
<proteinExistence type="predicted"/>
<keyword evidence="2" id="KW-1133">Transmembrane helix</keyword>
<keyword evidence="2" id="KW-0812">Transmembrane</keyword>
<dbReference type="GO" id="GO:0006508">
    <property type="term" value="P:proteolysis"/>
    <property type="evidence" value="ECO:0007669"/>
    <property type="project" value="UniProtKB-KW"/>
</dbReference>
<dbReference type="GO" id="GO:0008233">
    <property type="term" value="F:peptidase activity"/>
    <property type="evidence" value="ECO:0007669"/>
    <property type="project" value="UniProtKB-KW"/>
</dbReference>
<protein>
    <submittedName>
        <fullName evidence="3">Membrane protein implicated in regulation of membrane protease activity</fullName>
    </submittedName>
</protein>
<keyword evidence="4" id="KW-1185">Reference proteome</keyword>
<gene>
    <name evidence="3" type="ORF">HNQ01_001730</name>
</gene>
<evidence type="ECO:0000256" key="1">
    <source>
        <dbReference type="SAM" id="MobiDB-lite"/>
    </source>
</evidence>
<evidence type="ECO:0000313" key="4">
    <source>
        <dbReference type="Proteomes" id="UP001516061"/>
    </source>
</evidence>
<reference evidence="3 4" key="1">
    <citation type="submission" date="2020-05" db="EMBL/GenBank/DDBJ databases">
        <title>Genomic Encyclopedia of Type Strains, Phase IV (KMG-V): Genome sequencing to study the core and pangenomes of soil and plant-associated prokaryotes.</title>
        <authorList>
            <person name="Whitman W."/>
        </authorList>
    </citation>
    <scope>NUCLEOTIDE SEQUENCE [LARGE SCALE GENOMIC DNA]</scope>
    <source>
        <strain evidence="3 4">C29</strain>
    </source>
</reference>
<evidence type="ECO:0000313" key="3">
    <source>
        <dbReference type="EMBL" id="NRT55995.1"/>
    </source>
</evidence>
<keyword evidence="2" id="KW-0472">Membrane</keyword>
<name>A0ABX2G121_9BURK</name>
<evidence type="ECO:0000256" key="2">
    <source>
        <dbReference type="SAM" id="Phobius"/>
    </source>
</evidence>
<dbReference type="Proteomes" id="UP001516061">
    <property type="component" value="Unassembled WGS sequence"/>
</dbReference>
<feature type="transmembrane region" description="Helical" evidence="2">
    <location>
        <begin position="27"/>
        <end position="50"/>
    </location>
</feature>
<comment type="caution">
    <text evidence="3">The sequence shown here is derived from an EMBL/GenBank/DDBJ whole genome shotgun (WGS) entry which is preliminary data.</text>
</comment>
<dbReference type="EMBL" id="JABSNM010000006">
    <property type="protein sequence ID" value="NRT55995.1"/>
    <property type="molecule type" value="Genomic_DNA"/>
</dbReference>
<feature type="compositionally biased region" description="Basic and acidic residues" evidence="1">
    <location>
        <begin position="59"/>
        <end position="69"/>
    </location>
</feature>